<comment type="caution">
    <text evidence="1">The sequence shown here is derived from an EMBL/GenBank/DDBJ whole genome shotgun (WGS) entry which is preliminary data.</text>
</comment>
<dbReference type="EMBL" id="JBHRZT010000072">
    <property type="protein sequence ID" value="MFC3885589.1"/>
    <property type="molecule type" value="Genomic_DNA"/>
</dbReference>
<accession>A0ABV8B8C2</accession>
<evidence type="ECO:0000313" key="2">
    <source>
        <dbReference type="Proteomes" id="UP001595752"/>
    </source>
</evidence>
<gene>
    <name evidence="1" type="ORF">ACFOU2_19795</name>
</gene>
<dbReference type="Proteomes" id="UP001595752">
    <property type="component" value="Unassembled WGS sequence"/>
</dbReference>
<dbReference type="RefSeq" id="WP_377917996.1">
    <property type="nucleotide sequence ID" value="NZ_JBHRZT010000072.1"/>
</dbReference>
<protein>
    <submittedName>
        <fullName evidence="1">Uncharacterized protein</fullName>
    </submittedName>
</protein>
<sequence>MDALASRLSMVSQLKAKEAAAIEEEVRNREAAIPKVFITFS</sequence>
<reference evidence="2" key="1">
    <citation type="journal article" date="2019" name="Int. J. Syst. Evol. Microbiol.">
        <title>The Global Catalogue of Microorganisms (GCM) 10K type strain sequencing project: providing services to taxonomists for standard genome sequencing and annotation.</title>
        <authorList>
            <consortium name="The Broad Institute Genomics Platform"/>
            <consortium name="The Broad Institute Genome Sequencing Center for Infectious Disease"/>
            <person name="Wu L."/>
            <person name="Ma J."/>
        </authorList>
    </citation>
    <scope>NUCLEOTIDE SEQUENCE [LARGE SCALE GENOMIC DNA]</scope>
    <source>
        <strain evidence="2">CCUG 61889</strain>
    </source>
</reference>
<name>A0ABV8B8C2_9BACI</name>
<organism evidence="1 2">
    <name type="scientific">Bacillus songklensis</name>
    <dbReference type="NCBI Taxonomy" id="1069116"/>
    <lineage>
        <taxon>Bacteria</taxon>
        <taxon>Bacillati</taxon>
        <taxon>Bacillota</taxon>
        <taxon>Bacilli</taxon>
        <taxon>Bacillales</taxon>
        <taxon>Bacillaceae</taxon>
        <taxon>Bacillus</taxon>
    </lineage>
</organism>
<evidence type="ECO:0000313" key="1">
    <source>
        <dbReference type="EMBL" id="MFC3885589.1"/>
    </source>
</evidence>
<proteinExistence type="predicted"/>
<keyword evidence="2" id="KW-1185">Reference proteome</keyword>